<keyword evidence="1" id="KW-0472">Membrane</keyword>
<dbReference type="HOGENOM" id="CLU_731904_0_0_1"/>
<dbReference type="EMBL" id="KN824279">
    <property type="protein sequence ID" value="KIM32697.1"/>
    <property type="molecule type" value="Genomic_DNA"/>
</dbReference>
<reference evidence="3" key="2">
    <citation type="submission" date="2015-01" db="EMBL/GenBank/DDBJ databases">
        <title>Evolutionary Origins and Diversification of the Mycorrhizal Mutualists.</title>
        <authorList>
            <consortium name="DOE Joint Genome Institute"/>
            <consortium name="Mycorrhizal Genomics Consortium"/>
            <person name="Kohler A."/>
            <person name="Kuo A."/>
            <person name="Nagy L.G."/>
            <person name="Floudas D."/>
            <person name="Copeland A."/>
            <person name="Barry K.W."/>
            <person name="Cichocki N."/>
            <person name="Veneault-Fourrey C."/>
            <person name="LaButti K."/>
            <person name="Lindquist E.A."/>
            <person name="Lipzen A."/>
            <person name="Lundell T."/>
            <person name="Morin E."/>
            <person name="Murat C."/>
            <person name="Riley R."/>
            <person name="Ohm R."/>
            <person name="Sun H."/>
            <person name="Tunlid A."/>
            <person name="Henrissat B."/>
            <person name="Grigoriev I.V."/>
            <person name="Hibbett D.S."/>
            <person name="Martin F."/>
        </authorList>
    </citation>
    <scope>NUCLEOTIDE SEQUENCE [LARGE SCALE GENOMIC DNA]</scope>
    <source>
        <strain evidence="3">MAFF 305830</strain>
    </source>
</reference>
<keyword evidence="1" id="KW-0812">Transmembrane</keyword>
<dbReference type="OrthoDB" id="3166225at2759"/>
<feature type="transmembrane region" description="Helical" evidence="1">
    <location>
        <begin position="226"/>
        <end position="245"/>
    </location>
</feature>
<keyword evidence="1" id="KW-1133">Transmembrane helix</keyword>
<feature type="transmembrane region" description="Helical" evidence="1">
    <location>
        <begin position="125"/>
        <end position="144"/>
    </location>
</feature>
<name>A0A0C2XUY6_SERVB</name>
<feature type="transmembrane region" description="Helical" evidence="1">
    <location>
        <begin position="265"/>
        <end position="286"/>
    </location>
</feature>
<protein>
    <submittedName>
        <fullName evidence="2">Uncharacterized protein</fullName>
    </submittedName>
</protein>
<proteinExistence type="predicted"/>
<dbReference type="Proteomes" id="UP000054097">
    <property type="component" value="Unassembled WGS sequence"/>
</dbReference>
<evidence type="ECO:0000256" key="1">
    <source>
        <dbReference type="SAM" id="Phobius"/>
    </source>
</evidence>
<gene>
    <name evidence="2" type="ORF">M408DRAFT_185400</name>
</gene>
<evidence type="ECO:0000313" key="3">
    <source>
        <dbReference type="Proteomes" id="UP000054097"/>
    </source>
</evidence>
<reference evidence="2 3" key="1">
    <citation type="submission" date="2014-04" db="EMBL/GenBank/DDBJ databases">
        <authorList>
            <consortium name="DOE Joint Genome Institute"/>
            <person name="Kuo A."/>
            <person name="Zuccaro A."/>
            <person name="Kohler A."/>
            <person name="Nagy L.G."/>
            <person name="Floudas D."/>
            <person name="Copeland A."/>
            <person name="Barry K.W."/>
            <person name="Cichocki N."/>
            <person name="Veneault-Fourrey C."/>
            <person name="LaButti K."/>
            <person name="Lindquist E.A."/>
            <person name="Lipzen A."/>
            <person name="Lundell T."/>
            <person name="Morin E."/>
            <person name="Murat C."/>
            <person name="Sun H."/>
            <person name="Tunlid A."/>
            <person name="Henrissat B."/>
            <person name="Grigoriev I.V."/>
            <person name="Hibbett D.S."/>
            <person name="Martin F."/>
            <person name="Nordberg H.P."/>
            <person name="Cantor M.N."/>
            <person name="Hua S.X."/>
        </authorList>
    </citation>
    <scope>NUCLEOTIDE SEQUENCE [LARGE SCALE GENOMIC DNA]</scope>
    <source>
        <strain evidence="2 3">MAFF 305830</strain>
    </source>
</reference>
<organism evidence="2 3">
    <name type="scientific">Serendipita vermifera MAFF 305830</name>
    <dbReference type="NCBI Taxonomy" id="933852"/>
    <lineage>
        <taxon>Eukaryota</taxon>
        <taxon>Fungi</taxon>
        <taxon>Dikarya</taxon>
        <taxon>Basidiomycota</taxon>
        <taxon>Agaricomycotina</taxon>
        <taxon>Agaricomycetes</taxon>
        <taxon>Sebacinales</taxon>
        <taxon>Serendipitaceae</taxon>
        <taxon>Serendipita</taxon>
    </lineage>
</organism>
<accession>A0A0C2XUY6</accession>
<sequence length="378" mass="41401">MGTDGRQREGPHARVFSGMSRFSRIPQSLDFFSCDKRTRLHGLIFEYLLMSPLPVDNDGGSNHSGGLFGAFAHVNIVLQLITLCHLLQHLISLRLGHSRRGGASASSFSLASILSFPSRSSQASISLLLGLCTLGALVAYILGIRPLQGDIHFLTLRSRTPHRRAQPVSAEEDYYQLHQRFYDLALVCIFASAVVQLSAGKIIPSKIDRDNVGLGKKNEGGRLTNIPEWFVVIIGLAGAIALAAMRSPLLEAFLGDDFDKTRGLSGASALIAFLLILWRFVAFLDICSTVLSLGEKEPKDAVSTFPLCAAHALNLLSFRLFSPYGSERVCPWRQSSASMSYPSCSTNVRPSDHLVATKTREMPQFIFSTLQLLSHSPR</sequence>
<feature type="transmembrane region" description="Helical" evidence="1">
    <location>
        <begin position="181"/>
        <end position="199"/>
    </location>
</feature>
<keyword evidence="3" id="KW-1185">Reference proteome</keyword>
<evidence type="ECO:0000313" key="2">
    <source>
        <dbReference type="EMBL" id="KIM32697.1"/>
    </source>
</evidence>
<dbReference type="AlphaFoldDB" id="A0A0C2XUY6"/>